<dbReference type="Proteomes" id="UP001142153">
    <property type="component" value="Unassembled WGS sequence"/>
</dbReference>
<keyword evidence="3 6" id="KW-1133">Transmembrane helix</keyword>
<feature type="transmembrane region" description="Helical" evidence="6">
    <location>
        <begin position="104"/>
        <end position="125"/>
    </location>
</feature>
<feature type="compositionally biased region" description="Polar residues" evidence="5">
    <location>
        <begin position="30"/>
        <end position="40"/>
    </location>
</feature>
<organism evidence="8 9">
    <name type="scientific">Mycobacterium hippophais</name>
    <dbReference type="NCBI Taxonomy" id="3016340"/>
    <lineage>
        <taxon>Bacteria</taxon>
        <taxon>Bacillati</taxon>
        <taxon>Actinomycetota</taxon>
        <taxon>Actinomycetes</taxon>
        <taxon>Mycobacteriales</taxon>
        <taxon>Mycobacteriaceae</taxon>
        <taxon>Mycobacterium</taxon>
    </lineage>
</organism>
<feature type="region of interest" description="Disordered" evidence="5">
    <location>
        <begin position="1"/>
        <end position="96"/>
    </location>
</feature>
<comment type="subcellular location">
    <subcellularLocation>
        <location evidence="1">Membrane</location>
        <topology evidence="1">Multi-pass membrane protein</topology>
    </subcellularLocation>
</comment>
<feature type="compositionally biased region" description="Polar residues" evidence="5">
    <location>
        <begin position="1"/>
        <end position="14"/>
    </location>
</feature>
<feature type="compositionally biased region" description="Pro residues" evidence="5">
    <location>
        <begin position="15"/>
        <end position="28"/>
    </location>
</feature>
<accession>A0ABT4PSZ9</accession>
<feature type="domain" description="TM2" evidence="7">
    <location>
        <begin position="100"/>
        <end position="155"/>
    </location>
</feature>
<evidence type="ECO:0000256" key="2">
    <source>
        <dbReference type="ARBA" id="ARBA00022692"/>
    </source>
</evidence>
<dbReference type="EMBL" id="JAPZPY010000004">
    <property type="protein sequence ID" value="MCZ8379712.1"/>
    <property type="molecule type" value="Genomic_DNA"/>
</dbReference>
<dbReference type="InterPro" id="IPR007829">
    <property type="entry name" value="TM2"/>
</dbReference>
<proteinExistence type="predicted"/>
<evidence type="ECO:0000313" key="8">
    <source>
        <dbReference type="EMBL" id="MCZ8379712.1"/>
    </source>
</evidence>
<dbReference type="RefSeq" id="WP_269894378.1">
    <property type="nucleotide sequence ID" value="NZ_JAPZPY010000004.1"/>
</dbReference>
<feature type="transmembrane region" description="Helical" evidence="6">
    <location>
        <begin position="131"/>
        <end position="158"/>
    </location>
</feature>
<evidence type="ECO:0000259" key="7">
    <source>
        <dbReference type="Pfam" id="PF05154"/>
    </source>
</evidence>
<evidence type="ECO:0000256" key="5">
    <source>
        <dbReference type="SAM" id="MobiDB-lite"/>
    </source>
</evidence>
<evidence type="ECO:0000313" key="9">
    <source>
        <dbReference type="Proteomes" id="UP001142153"/>
    </source>
</evidence>
<keyword evidence="9" id="KW-1185">Reference proteome</keyword>
<keyword evidence="4 6" id="KW-0472">Membrane</keyword>
<evidence type="ECO:0000256" key="3">
    <source>
        <dbReference type="ARBA" id="ARBA00022989"/>
    </source>
</evidence>
<sequence length="174" mass="18218">MTDPTQFGSSSEGTTPPPPPGQYPPPPGQHETQPGQYGTSGQYGTPPGEYGTTGQYGTPPGQYPPPGQYGTPPGQYPPPGQYDQMAPFGRHPMTGEPFSDKSKIVAGLLQLIGLFGLVGIGRIYMGDTKLGVIQLVVGLVTCGIGAVIWGIVDAILILTDKVRDPQGRPLRDGT</sequence>
<evidence type="ECO:0000256" key="6">
    <source>
        <dbReference type="SAM" id="Phobius"/>
    </source>
</evidence>
<evidence type="ECO:0000256" key="1">
    <source>
        <dbReference type="ARBA" id="ARBA00004141"/>
    </source>
</evidence>
<name>A0ABT4PSZ9_9MYCO</name>
<gene>
    <name evidence="8" type="ORF">O6P37_12625</name>
</gene>
<evidence type="ECO:0000256" key="4">
    <source>
        <dbReference type="ARBA" id="ARBA00023136"/>
    </source>
</evidence>
<keyword evidence="2 6" id="KW-0812">Transmembrane</keyword>
<protein>
    <submittedName>
        <fullName evidence="8">NINE protein</fullName>
    </submittedName>
</protein>
<reference evidence="8" key="1">
    <citation type="submission" date="2022-12" db="EMBL/GenBank/DDBJ databases">
        <authorList>
            <person name="Deng Y."/>
            <person name="Zhang Y.-Q."/>
        </authorList>
    </citation>
    <scope>NUCLEOTIDE SEQUENCE</scope>
    <source>
        <strain evidence="8">CPCC 205372</strain>
    </source>
</reference>
<dbReference type="Pfam" id="PF05154">
    <property type="entry name" value="TM2"/>
    <property type="match status" value="1"/>
</dbReference>
<feature type="compositionally biased region" description="Low complexity" evidence="5">
    <location>
        <begin position="42"/>
        <end position="60"/>
    </location>
</feature>
<comment type="caution">
    <text evidence="8">The sequence shown here is derived from an EMBL/GenBank/DDBJ whole genome shotgun (WGS) entry which is preliminary data.</text>
</comment>